<evidence type="ECO:0000256" key="5">
    <source>
        <dbReference type="ARBA" id="ARBA00023024"/>
    </source>
</evidence>
<dbReference type="PANTHER" id="PTHR10587">
    <property type="entry name" value="GLYCOSYL TRANSFERASE-RELATED"/>
    <property type="match status" value="1"/>
</dbReference>
<dbReference type="InterPro" id="IPR011330">
    <property type="entry name" value="Glyco_hydro/deAcase_b/a-brl"/>
</dbReference>
<dbReference type="InterPro" id="IPR002509">
    <property type="entry name" value="NODB_dom"/>
</dbReference>
<evidence type="ECO:0000256" key="1">
    <source>
        <dbReference type="ARBA" id="ARBA00001941"/>
    </source>
</evidence>
<dbReference type="EMBL" id="JACETU010000003">
    <property type="protein sequence ID" value="KAF7433437.1"/>
    <property type="molecule type" value="Genomic_DNA"/>
</dbReference>
<organism evidence="17 18">
    <name type="scientific">Pleurotus ostreatus</name>
    <name type="common">Oyster mushroom</name>
    <name type="synonym">White-rot fungus</name>
    <dbReference type="NCBI Taxonomy" id="5322"/>
    <lineage>
        <taxon>Eukaryota</taxon>
        <taxon>Fungi</taxon>
        <taxon>Dikarya</taxon>
        <taxon>Basidiomycota</taxon>
        <taxon>Agaricomycotina</taxon>
        <taxon>Agaricomycetes</taxon>
        <taxon>Agaricomycetidae</taxon>
        <taxon>Agaricales</taxon>
        <taxon>Pleurotineae</taxon>
        <taxon>Pleurotaceae</taxon>
        <taxon>Pleurotus</taxon>
    </lineage>
</organism>
<sequence>MSPVSRTMFSALILFAAPFVIATSINSRHNDHHDVSTQLPSTWYHAAEHPVHKLFKRGPEDTDGIEYATVGSPTWASSFPQSTPDVAQLPQAWTDALRKAVADGKIPNIPPTRAPSVDVAPAYPPGVDPMDPNICSATYRCRIPGDMWDAPDGVFGTGFDDTPTQPSIKLNQFLKDNNERTTHFMIGVNIRQNPDIFLDIHNHGSDIAVHTYTHPAMTALSNEEILGQLGWTMEIIHNSTGGRLPRYWRPPYGDYDMRVRAIAREVFGLEVILWNHDTMDWSLITGGTTPAAINASLTQWLTGPKSPGLIILEHDTSEAAVDAFISAYPAIKANGWQLVSQAQLSNGHGSTYQNVDAQGKVTFKAVAADVVVPSSPNPQPAPASSGTNSSPSSSSPSPSSSAGSGTSVAGNLPTGSTNAESNNGSPPSVSHSLAFVLCSPLLLLASLLT</sequence>
<proteinExistence type="predicted"/>
<dbReference type="PROSITE" id="PS51677">
    <property type="entry name" value="NODB"/>
    <property type="match status" value="1"/>
</dbReference>
<dbReference type="Proteomes" id="UP000623687">
    <property type="component" value="Unassembled WGS sequence"/>
</dbReference>
<dbReference type="InterPro" id="IPR050248">
    <property type="entry name" value="Polysacc_deacetylase_ArnD"/>
</dbReference>
<comment type="cofactor">
    <cofactor evidence="1">
        <name>Co(2+)</name>
        <dbReference type="ChEBI" id="CHEBI:48828"/>
    </cofactor>
</comment>
<evidence type="ECO:0000256" key="8">
    <source>
        <dbReference type="ARBA" id="ARBA00023285"/>
    </source>
</evidence>
<evidence type="ECO:0000256" key="2">
    <source>
        <dbReference type="ARBA" id="ARBA00004609"/>
    </source>
</evidence>
<feature type="compositionally biased region" description="Polar residues" evidence="14">
    <location>
        <begin position="413"/>
        <end position="426"/>
    </location>
</feature>
<evidence type="ECO:0000256" key="9">
    <source>
        <dbReference type="ARBA" id="ARBA00023288"/>
    </source>
</evidence>
<dbReference type="RefSeq" id="XP_036633464.1">
    <property type="nucleotide sequence ID" value="XM_036774962.1"/>
</dbReference>
<keyword evidence="15" id="KW-0732">Signal</keyword>
<comment type="subcellular location">
    <subcellularLocation>
        <location evidence="2">Cell membrane</location>
        <topology evidence="2">Lipid-anchor</topology>
        <topology evidence="2">GPI-anchor</topology>
    </subcellularLocation>
</comment>
<feature type="domain" description="NodB homology" evidence="16">
    <location>
        <begin position="153"/>
        <end position="339"/>
    </location>
</feature>
<comment type="caution">
    <text evidence="17">The sequence shown here is derived from an EMBL/GenBank/DDBJ whole genome shotgun (WGS) entry which is preliminary data.</text>
</comment>
<dbReference type="GO" id="GO:0071555">
    <property type="term" value="P:cell wall organization"/>
    <property type="evidence" value="ECO:0007669"/>
    <property type="project" value="UniProtKB-KW"/>
</dbReference>
<dbReference type="AlphaFoldDB" id="A0A8H6ZWD7"/>
<feature type="signal peptide" evidence="15">
    <location>
        <begin position="1"/>
        <end position="22"/>
    </location>
</feature>
<dbReference type="GO" id="GO:0005886">
    <property type="term" value="C:plasma membrane"/>
    <property type="evidence" value="ECO:0007669"/>
    <property type="project" value="UniProtKB-SubCell"/>
</dbReference>
<dbReference type="SUPFAM" id="SSF88713">
    <property type="entry name" value="Glycoside hydrolase/deacetylase"/>
    <property type="match status" value="1"/>
</dbReference>
<dbReference type="GO" id="GO:0006032">
    <property type="term" value="P:chitin catabolic process"/>
    <property type="evidence" value="ECO:0007669"/>
    <property type="project" value="UniProtKB-KW"/>
</dbReference>
<keyword evidence="5" id="KW-0146">Chitin degradation</keyword>
<feature type="compositionally biased region" description="Low complexity" evidence="14">
    <location>
        <begin position="382"/>
        <end position="407"/>
    </location>
</feature>
<dbReference type="OrthoDB" id="407355at2759"/>
<keyword evidence="4" id="KW-0325">Glycoprotein</keyword>
<dbReference type="GO" id="GO:0004099">
    <property type="term" value="F:chitin deacetylase activity"/>
    <property type="evidence" value="ECO:0007669"/>
    <property type="project" value="UniProtKB-EC"/>
</dbReference>
<reference evidence="17" key="1">
    <citation type="submission" date="2019-07" db="EMBL/GenBank/DDBJ databases">
        <authorList>
            <person name="Palmer J.M."/>
        </authorList>
    </citation>
    <scope>NUCLEOTIDE SEQUENCE</scope>
    <source>
        <strain evidence="17">PC9</strain>
    </source>
</reference>
<keyword evidence="8" id="KW-0170">Cobalt</keyword>
<comment type="catalytic activity">
    <reaction evidence="13">
        <text>[(1-&gt;4)-N-acetyl-beta-D-glucosaminyl](n) + n H2O = chitosan + n acetate</text>
        <dbReference type="Rhea" id="RHEA:10464"/>
        <dbReference type="Rhea" id="RHEA-COMP:9593"/>
        <dbReference type="Rhea" id="RHEA-COMP:9597"/>
        <dbReference type="ChEBI" id="CHEBI:15377"/>
        <dbReference type="ChEBI" id="CHEBI:17029"/>
        <dbReference type="ChEBI" id="CHEBI:30089"/>
        <dbReference type="ChEBI" id="CHEBI:57704"/>
        <dbReference type="EC" id="3.5.1.41"/>
    </reaction>
    <physiologicalReaction direction="left-to-right" evidence="13">
        <dbReference type="Rhea" id="RHEA:10465"/>
    </physiologicalReaction>
</comment>
<keyword evidence="18" id="KW-1185">Reference proteome</keyword>
<evidence type="ECO:0000313" key="17">
    <source>
        <dbReference type="EMBL" id="KAF7433437.1"/>
    </source>
</evidence>
<evidence type="ECO:0000256" key="4">
    <source>
        <dbReference type="ARBA" id="ARBA00022622"/>
    </source>
</evidence>
<dbReference type="GO" id="GO:0098552">
    <property type="term" value="C:side of membrane"/>
    <property type="evidence" value="ECO:0007669"/>
    <property type="project" value="UniProtKB-KW"/>
</dbReference>
<dbReference type="EC" id="3.5.1.41" evidence="12"/>
<evidence type="ECO:0000256" key="7">
    <source>
        <dbReference type="ARBA" id="ARBA00023277"/>
    </source>
</evidence>
<evidence type="ECO:0000259" key="16">
    <source>
        <dbReference type="PROSITE" id="PS51677"/>
    </source>
</evidence>
<evidence type="ECO:0000256" key="13">
    <source>
        <dbReference type="ARBA" id="ARBA00048494"/>
    </source>
</evidence>
<name>A0A8H6ZWD7_PLEOS</name>
<keyword evidence="4" id="KW-0336">GPI-anchor</keyword>
<dbReference type="Gene3D" id="3.20.20.370">
    <property type="entry name" value="Glycoside hydrolase/deacetylase"/>
    <property type="match status" value="1"/>
</dbReference>
<evidence type="ECO:0000256" key="14">
    <source>
        <dbReference type="SAM" id="MobiDB-lite"/>
    </source>
</evidence>
<keyword evidence="10" id="KW-0961">Cell wall biogenesis/degradation</keyword>
<evidence type="ECO:0000256" key="11">
    <source>
        <dbReference type="ARBA" id="ARBA00023326"/>
    </source>
</evidence>
<keyword evidence="11" id="KW-0624">Polysaccharide degradation</keyword>
<dbReference type="Pfam" id="PF01522">
    <property type="entry name" value="Polysacc_deac_1"/>
    <property type="match status" value="1"/>
</dbReference>
<dbReference type="VEuPathDB" id="FungiDB:PC9H_005389"/>
<dbReference type="GO" id="GO:0009272">
    <property type="term" value="P:fungal-type cell wall biogenesis"/>
    <property type="evidence" value="ECO:0007669"/>
    <property type="project" value="UniProtKB-ARBA"/>
</dbReference>
<protein>
    <recommendedName>
        <fullName evidence="12">chitin deacetylase</fullName>
        <ecNumber evidence="12">3.5.1.41</ecNumber>
    </recommendedName>
</protein>
<evidence type="ECO:0000256" key="15">
    <source>
        <dbReference type="SAM" id="SignalP"/>
    </source>
</evidence>
<dbReference type="GO" id="GO:0000272">
    <property type="term" value="P:polysaccharide catabolic process"/>
    <property type="evidence" value="ECO:0007669"/>
    <property type="project" value="UniProtKB-KW"/>
</dbReference>
<keyword evidence="9" id="KW-0449">Lipoprotein</keyword>
<feature type="region of interest" description="Disordered" evidence="14">
    <location>
        <begin position="372"/>
        <end position="426"/>
    </location>
</feature>
<keyword evidence="7" id="KW-0119">Carbohydrate metabolism</keyword>
<accession>A0A8H6ZWD7</accession>
<evidence type="ECO:0000256" key="12">
    <source>
        <dbReference type="ARBA" id="ARBA00024056"/>
    </source>
</evidence>
<gene>
    <name evidence="17" type="ORF">PC9H_005389</name>
</gene>
<evidence type="ECO:0000256" key="6">
    <source>
        <dbReference type="ARBA" id="ARBA00023136"/>
    </source>
</evidence>
<evidence type="ECO:0000313" key="18">
    <source>
        <dbReference type="Proteomes" id="UP000623687"/>
    </source>
</evidence>
<evidence type="ECO:0000256" key="3">
    <source>
        <dbReference type="ARBA" id="ARBA00022475"/>
    </source>
</evidence>
<keyword evidence="6" id="KW-0472">Membrane</keyword>
<dbReference type="PANTHER" id="PTHR10587:SF135">
    <property type="entry name" value="CHITIN DEACETYLASE 3"/>
    <property type="match status" value="1"/>
</dbReference>
<keyword evidence="3" id="KW-1003">Cell membrane</keyword>
<dbReference type="GeneID" id="59375207"/>
<feature type="chain" id="PRO_5034303532" description="chitin deacetylase" evidence="15">
    <location>
        <begin position="23"/>
        <end position="449"/>
    </location>
</feature>
<evidence type="ECO:0000256" key="10">
    <source>
        <dbReference type="ARBA" id="ARBA00023316"/>
    </source>
</evidence>